<sequence>MEDLTAEELEHRIEDVKQCEDIVKLKEQHIALLQELLTLQEEKHKLANEEERKGKALDQQLYETNRQLKESCGSLSPLQVLRTSETEEELQPQSEKTEHTGSNIRERQSASASGTERVDVPTDESPGSEEQHEPSESSISEHQSRTVMFKELKQQLRAATGANELLCQQLLELERAHDEIKELNEAYKSKVGFYELRYRGERQKPREDPPQLEPRRRGRFSWLFGGRNQGI</sequence>
<feature type="region of interest" description="Disordered" evidence="2">
    <location>
        <begin position="199"/>
        <end position="219"/>
    </location>
</feature>
<name>A0AAV2MFR4_KNICA</name>
<feature type="region of interest" description="Disordered" evidence="2">
    <location>
        <begin position="73"/>
        <end position="144"/>
    </location>
</feature>
<feature type="coiled-coil region" evidence="1">
    <location>
        <begin position="22"/>
        <end position="59"/>
    </location>
</feature>
<feature type="compositionally biased region" description="Basic and acidic residues" evidence="2">
    <location>
        <begin position="199"/>
        <end position="215"/>
    </location>
</feature>
<feature type="coiled-coil region" evidence="1">
    <location>
        <begin position="163"/>
        <end position="190"/>
    </location>
</feature>
<feature type="compositionally biased region" description="Polar residues" evidence="2">
    <location>
        <begin position="73"/>
        <end position="83"/>
    </location>
</feature>
<protein>
    <submittedName>
        <fullName evidence="3">Uncharacterized protein</fullName>
    </submittedName>
</protein>
<reference evidence="3 4" key="1">
    <citation type="submission" date="2024-04" db="EMBL/GenBank/DDBJ databases">
        <authorList>
            <person name="Waldvogel A.-M."/>
            <person name="Schoenle A."/>
        </authorList>
    </citation>
    <scope>NUCLEOTIDE SEQUENCE [LARGE SCALE GENOMIC DNA]</scope>
</reference>
<evidence type="ECO:0000313" key="3">
    <source>
        <dbReference type="EMBL" id="CAL1612004.1"/>
    </source>
</evidence>
<evidence type="ECO:0000313" key="4">
    <source>
        <dbReference type="Proteomes" id="UP001497482"/>
    </source>
</evidence>
<organism evidence="3 4">
    <name type="scientific">Knipowitschia caucasica</name>
    <name type="common">Caucasian dwarf goby</name>
    <name type="synonym">Pomatoschistus caucasicus</name>
    <dbReference type="NCBI Taxonomy" id="637954"/>
    <lineage>
        <taxon>Eukaryota</taxon>
        <taxon>Metazoa</taxon>
        <taxon>Chordata</taxon>
        <taxon>Craniata</taxon>
        <taxon>Vertebrata</taxon>
        <taxon>Euteleostomi</taxon>
        <taxon>Actinopterygii</taxon>
        <taxon>Neopterygii</taxon>
        <taxon>Teleostei</taxon>
        <taxon>Neoteleostei</taxon>
        <taxon>Acanthomorphata</taxon>
        <taxon>Gobiaria</taxon>
        <taxon>Gobiiformes</taxon>
        <taxon>Gobioidei</taxon>
        <taxon>Gobiidae</taxon>
        <taxon>Gobiinae</taxon>
        <taxon>Knipowitschia</taxon>
    </lineage>
</organism>
<evidence type="ECO:0000256" key="2">
    <source>
        <dbReference type="SAM" id="MobiDB-lite"/>
    </source>
</evidence>
<dbReference type="AlphaFoldDB" id="A0AAV2MFR4"/>
<evidence type="ECO:0000256" key="1">
    <source>
        <dbReference type="SAM" id="Coils"/>
    </source>
</evidence>
<proteinExistence type="predicted"/>
<gene>
    <name evidence="3" type="ORF">KC01_LOCUS38382</name>
</gene>
<keyword evidence="4" id="KW-1185">Reference proteome</keyword>
<dbReference type="EMBL" id="OZ035829">
    <property type="protein sequence ID" value="CAL1612004.1"/>
    <property type="molecule type" value="Genomic_DNA"/>
</dbReference>
<accession>A0AAV2MFR4</accession>
<feature type="compositionally biased region" description="Basic and acidic residues" evidence="2">
    <location>
        <begin position="95"/>
        <end position="108"/>
    </location>
</feature>
<dbReference type="Proteomes" id="UP001497482">
    <property type="component" value="Chromosome 7"/>
</dbReference>
<keyword evidence="1" id="KW-0175">Coiled coil</keyword>